<dbReference type="Proteomes" id="UP001054252">
    <property type="component" value="Unassembled WGS sequence"/>
</dbReference>
<protein>
    <submittedName>
        <fullName evidence="1">Uncharacterized protein</fullName>
    </submittedName>
</protein>
<name>A0AAV5IUX7_9ROSI</name>
<organism evidence="1 2">
    <name type="scientific">Rubroshorea leprosula</name>
    <dbReference type="NCBI Taxonomy" id="152421"/>
    <lineage>
        <taxon>Eukaryota</taxon>
        <taxon>Viridiplantae</taxon>
        <taxon>Streptophyta</taxon>
        <taxon>Embryophyta</taxon>
        <taxon>Tracheophyta</taxon>
        <taxon>Spermatophyta</taxon>
        <taxon>Magnoliopsida</taxon>
        <taxon>eudicotyledons</taxon>
        <taxon>Gunneridae</taxon>
        <taxon>Pentapetalae</taxon>
        <taxon>rosids</taxon>
        <taxon>malvids</taxon>
        <taxon>Malvales</taxon>
        <taxon>Dipterocarpaceae</taxon>
        <taxon>Rubroshorea</taxon>
    </lineage>
</organism>
<evidence type="ECO:0000313" key="1">
    <source>
        <dbReference type="EMBL" id="GKV02610.1"/>
    </source>
</evidence>
<dbReference type="AlphaFoldDB" id="A0AAV5IUX7"/>
<proteinExistence type="predicted"/>
<gene>
    <name evidence="1" type="ORF">SLEP1_g15026</name>
</gene>
<reference evidence="1 2" key="1">
    <citation type="journal article" date="2021" name="Commun. Biol.">
        <title>The genome of Shorea leprosula (Dipterocarpaceae) highlights the ecological relevance of drought in aseasonal tropical rainforests.</title>
        <authorList>
            <person name="Ng K.K.S."/>
            <person name="Kobayashi M.J."/>
            <person name="Fawcett J.A."/>
            <person name="Hatakeyama M."/>
            <person name="Paape T."/>
            <person name="Ng C.H."/>
            <person name="Ang C.C."/>
            <person name="Tnah L.H."/>
            <person name="Lee C.T."/>
            <person name="Nishiyama T."/>
            <person name="Sese J."/>
            <person name="O'Brien M.J."/>
            <person name="Copetti D."/>
            <person name="Mohd Noor M.I."/>
            <person name="Ong R.C."/>
            <person name="Putra M."/>
            <person name="Sireger I.Z."/>
            <person name="Indrioko S."/>
            <person name="Kosugi Y."/>
            <person name="Izuno A."/>
            <person name="Isagi Y."/>
            <person name="Lee S.L."/>
            <person name="Shimizu K.K."/>
        </authorList>
    </citation>
    <scope>NUCLEOTIDE SEQUENCE [LARGE SCALE GENOMIC DNA]</scope>
    <source>
        <strain evidence="1">214</strain>
    </source>
</reference>
<accession>A0AAV5IUX7</accession>
<comment type="caution">
    <text evidence="1">The sequence shown here is derived from an EMBL/GenBank/DDBJ whole genome shotgun (WGS) entry which is preliminary data.</text>
</comment>
<evidence type="ECO:0000313" key="2">
    <source>
        <dbReference type="Proteomes" id="UP001054252"/>
    </source>
</evidence>
<keyword evidence="2" id="KW-1185">Reference proteome</keyword>
<dbReference type="EMBL" id="BPVZ01000019">
    <property type="protein sequence ID" value="GKV02610.1"/>
    <property type="molecule type" value="Genomic_DNA"/>
</dbReference>
<sequence>MVLILGYFDLVLECYVTRVLGLSFGFEWEVYKR</sequence>